<dbReference type="InterPro" id="IPR050231">
    <property type="entry name" value="Iron_ascorbate_oxido_reductase"/>
</dbReference>
<evidence type="ECO:0000313" key="3">
    <source>
        <dbReference type="Proteomes" id="UP000070444"/>
    </source>
</evidence>
<gene>
    <name evidence="2" type="ORF">CONCODRAFT_4556</name>
</gene>
<feature type="domain" description="Non-haem dioxygenase N-terminal" evidence="1">
    <location>
        <begin position="5"/>
        <end position="111"/>
    </location>
</feature>
<dbReference type="STRING" id="796925.A0A137PC50"/>
<dbReference type="SUPFAM" id="SSF51197">
    <property type="entry name" value="Clavaminate synthase-like"/>
    <property type="match status" value="1"/>
</dbReference>
<dbReference type="InterPro" id="IPR026992">
    <property type="entry name" value="DIOX_N"/>
</dbReference>
<dbReference type="AlphaFoldDB" id="A0A137PC50"/>
<evidence type="ECO:0000259" key="1">
    <source>
        <dbReference type="Pfam" id="PF14226"/>
    </source>
</evidence>
<dbReference type="InterPro" id="IPR027443">
    <property type="entry name" value="IPNS-like_sf"/>
</dbReference>
<dbReference type="Proteomes" id="UP000070444">
    <property type="component" value="Unassembled WGS sequence"/>
</dbReference>
<proteinExistence type="predicted"/>
<reference evidence="2 3" key="1">
    <citation type="journal article" date="2015" name="Genome Biol. Evol.">
        <title>Phylogenomic analyses indicate that early fungi evolved digesting cell walls of algal ancestors of land plants.</title>
        <authorList>
            <person name="Chang Y."/>
            <person name="Wang S."/>
            <person name="Sekimoto S."/>
            <person name="Aerts A.L."/>
            <person name="Choi C."/>
            <person name="Clum A."/>
            <person name="LaButti K.M."/>
            <person name="Lindquist E.A."/>
            <person name="Yee Ngan C."/>
            <person name="Ohm R.A."/>
            <person name="Salamov A.A."/>
            <person name="Grigoriev I.V."/>
            <person name="Spatafora J.W."/>
            <person name="Berbee M.L."/>
        </authorList>
    </citation>
    <scope>NUCLEOTIDE SEQUENCE [LARGE SCALE GENOMIC DNA]</scope>
    <source>
        <strain evidence="2 3">NRRL 28638</strain>
    </source>
</reference>
<dbReference type="OrthoDB" id="288590at2759"/>
<evidence type="ECO:0000313" key="2">
    <source>
        <dbReference type="EMBL" id="KXN72588.1"/>
    </source>
</evidence>
<dbReference type="EMBL" id="KQ964450">
    <property type="protein sequence ID" value="KXN72588.1"/>
    <property type="molecule type" value="Genomic_DNA"/>
</dbReference>
<accession>A0A137PC50</accession>
<keyword evidence="3" id="KW-1185">Reference proteome</keyword>
<sequence length="187" mass="22188">MHDIAVIDFENLLLKEDYNELELSKWREIGDKVYKATSEYGFFYIENHGIEKKYIDEQFDIVKNYFELSNAEKLPYSIQTDNYGYCGLDQEALDETTKPDPKELFNVMTSTGSVPKERIPPYFQENNDKIKEFYHQCHQLSMKILRSFAFGLKLKDYKFFDNSNKIEERSGTTLRYLHYPPIPNVTE</sequence>
<dbReference type="Pfam" id="PF14226">
    <property type="entry name" value="DIOX_N"/>
    <property type="match status" value="1"/>
</dbReference>
<dbReference type="PANTHER" id="PTHR47990">
    <property type="entry name" value="2-OXOGLUTARATE (2OG) AND FE(II)-DEPENDENT OXYGENASE SUPERFAMILY PROTEIN-RELATED"/>
    <property type="match status" value="1"/>
</dbReference>
<protein>
    <submittedName>
        <fullName evidence="2">Clavaminate synthase-like protein</fullName>
    </submittedName>
</protein>
<organism evidence="2 3">
    <name type="scientific">Conidiobolus coronatus (strain ATCC 28846 / CBS 209.66 / NRRL 28638)</name>
    <name type="common">Delacroixia coronata</name>
    <dbReference type="NCBI Taxonomy" id="796925"/>
    <lineage>
        <taxon>Eukaryota</taxon>
        <taxon>Fungi</taxon>
        <taxon>Fungi incertae sedis</taxon>
        <taxon>Zoopagomycota</taxon>
        <taxon>Entomophthoromycotina</taxon>
        <taxon>Entomophthoromycetes</taxon>
        <taxon>Entomophthorales</taxon>
        <taxon>Ancylistaceae</taxon>
        <taxon>Conidiobolus</taxon>
    </lineage>
</organism>
<dbReference type="Gene3D" id="2.60.120.330">
    <property type="entry name" value="B-lactam Antibiotic, Isopenicillin N Synthase, Chain"/>
    <property type="match status" value="1"/>
</dbReference>
<feature type="non-terminal residue" evidence="2">
    <location>
        <position position="187"/>
    </location>
</feature>
<name>A0A137PC50_CONC2</name>